<dbReference type="EMBL" id="WSLF01000002">
    <property type="protein sequence ID" value="KAE9636147.1"/>
    <property type="molecule type" value="Genomic_DNA"/>
</dbReference>
<feature type="domain" description="SLH" evidence="4">
    <location>
        <begin position="179"/>
        <end position="242"/>
    </location>
</feature>
<dbReference type="AlphaFoldDB" id="A0A7C8HIS5"/>
<dbReference type="InterPro" id="IPR001119">
    <property type="entry name" value="SLH_dom"/>
</dbReference>
<feature type="region of interest" description="Disordered" evidence="2">
    <location>
        <begin position="337"/>
        <end position="377"/>
    </location>
</feature>
<dbReference type="Pfam" id="PF00395">
    <property type="entry name" value="SLH"/>
    <property type="match status" value="2"/>
</dbReference>
<evidence type="ECO:0000256" key="3">
    <source>
        <dbReference type="SAM" id="SignalP"/>
    </source>
</evidence>
<protein>
    <recommendedName>
        <fullName evidence="4">SLH domain-containing protein</fullName>
    </recommendedName>
</protein>
<organism evidence="5 6">
    <name type="scientific">Defluviitalea raffinosedens</name>
    <dbReference type="NCBI Taxonomy" id="1450156"/>
    <lineage>
        <taxon>Bacteria</taxon>
        <taxon>Bacillati</taxon>
        <taxon>Bacillota</taxon>
        <taxon>Clostridia</taxon>
        <taxon>Lachnospirales</taxon>
        <taxon>Defluviitaleaceae</taxon>
        <taxon>Defluviitalea</taxon>
    </lineage>
</organism>
<gene>
    <name evidence="5" type="ORF">GND95_03200</name>
</gene>
<feature type="chain" id="PRO_5028838020" description="SLH domain-containing protein" evidence="3">
    <location>
        <begin position="24"/>
        <end position="691"/>
    </location>
</feature>
<keyword evidence="6" id="KW-1185">Reference proteome</keyword>
<dbReference type="OrthoDB" id="2065578at2"/>
<dbReference type="PROSITE" id="PS51272">
    <property type="entry name" value="SLH"/>
    <property type="match status" value="2"/>
</dbReference>
<dbReference type="RefSeq" id="WP_158739401.1">
    <property type="nucleotide sequence ID" value="NZ_JAFBEP010000003.1"/>
</dbReference>
<keyword evidence="1" id="KW-0677">Repeat</keyword>
<sequence length="691" mass="76955">MKHIRKTALALAAAMAISTSAFAQVYVDVPENHWAYQAIQQVTDKKWMGGNTQNQFKPNNTIDYFYFSQIAAKIAGYKDPLVDSSVSEEEKQFSQKAIDTYKNVLDSYTKSFSKWDKSSNEEIAYLLQKGVLKEADLPKFVVKQESGEESVLSLRREDMAVFVVRLMGKENEALKKTGSTGFSDDDSISSSAKPYVLYLKNAGVIQGGTNVKFNPKDKVTKAMLAKVLADALKPAGNTGTGTTAPSAEKTETSTPQKEVYLQGTVKKFYSNLYYILLQYGENKQSYYYIKKDAPIFINNKETNIETIKEGDTLLVELIEENGQQRISKITILESAKSNNTNTNTNNTNTNQQNTTSPSNTTTPSNSSQNSQGTTDLSSTKRIDGIVDFVSENGRIDIVVKYVDYKGDIKETVETYTVGQSTVITKDNKEVALSKIQKGDIIIAEVRGSTLYKAAIMEKQRKVEGTLAEKKQTNGTKIIVLENSKGEKTEYQITSETIITKKSISNAAWNDLRIGDKITLDLEYDKVIGLYAEGSFSEVKGVVQEILISTSQSKITIELSNGTTKTYPLLSGAIIKKDRGRESGTIYDVRLGQEVELALDSLEIEEMILKDQTKVRAVQGYIENINFLDDYLDLRTSDAYGSKRIQLDKDVEVFRGTRRLSRRDLEEGMLVSVTLRSYGSDQADTINILAEK</sequence>
<feature type="region of interest" description="Disordered" evidence="2">
    <location>
        <begin position="235"/>
        <end position="255"/>
    </location>
</feature>
<feature type="compositionally biased region" description="Low complexity" evidence="2">
    <location>
        <begin position="337"/>
        <end position="374"/>
    </location>
</feature>
<dbReference type="Proteomes" id="UP000483018">
    <property type="component" value="Unassembled WGS sequence"/>
</dbReference>
<reference evidence="5 6" key="1">
    <citation type="submission" date="2019-12" db="EMBL/GenBank/DDBJ databases">
        <title>Defluviitalea raffinosedens, isolated from a biogas fermenter, genome sequencing and characterization.</title>
        <authorList>
            <person name="Rettenmaier R."/>
            <person name="Schneider M."/>
            <person name="Neuhaus K."/>
            <person name="Liebl W."/>
            <person name="Zverlov V."/>
        </authorList>
    </citation>
    <scope>NUCLEOTIDE SEQUENCE [LARGE SCALE GENOMIC DNA]</scope>
    <source>
        <strain evidence="5 6">249c-K6</strain>
    </source>
</reference>
<name>A0A7C8HIS5_9FIRM</name>
<proteinExistence type="predicted"/>
<evidence type="ECO:0000313" key="5">
    <source>
        <dbReference type="EMBL" id="KAE9636147.1"/>
    </source>
</evidence>
<evidence type="ECO:0000313" key="6">
    <source>
        <dbReference type="Proteomes" id="UP000483018"/>
    </source>
</evidence>
<feature type="signal peptide" evidence="3">
    <location>
        <begin position="1"/>
        <end position="23"/>
    </location>
</feature>
<evidence type="ECO:0000256" key="1">
    <source>
        <dbReference type="ARBA" id="ARBA00022737"/>
    </source>
</evidence>
<comment type="caution">
    <text evidence="5">The sequence shown here is derived from an EMBL/GenBank/DDBJ whole genome shotgun (WGS) entry which is preliminary data.</text>
</comment>
<evidence type="ECO:0000259" key="4">
    <source>
        <dbReference type="PROSITE" id="PS51272"/>
    </source>
</evidence>
<accession>A0A7C8HIS5</accession>
<keyword evidence="3" id="KW-0732">Signal</keyword>
<feature type="domain" description="SLH" evidence="4">
    <location>
        <begin position="22"/>
        <end position="85"/>
    </location>
</feature>
<evidence type="ECO:0000256" key="2">
    <source>
        <dbReference type="SAM" id="MobiDB-lite"/>
    </source>
</evidence>